<dbReference type="Proteomes" id="UP001050975">
    <property type="component" value="Unassembled WGS sequence"/>
</dbReference>
<dbReference type="AlphaFoldDB" id="A0AAV3WJ07"/>
<comment type="caution">
    <text evidence="1">The sequence shown here is derived from an EMBL/GenBank/DDBJ whole genome shotgun (WGS) entry which is preliminary data.</text>
</comment>
<evidence type="ECO:0000313" key="2">
    <source>
        <dbReference type="Proteomes" id="UP001050975"/>
    </source>
</evidence>
<organism evidence="1 2">
    <name type="scientific">Microseira wollei NIES-4236</name>
    <dbReference type="NCBI Taxonomy" id="2530354"/>
    <lineage>
        <taxon>Bacteria</taxon>
        <taxon>Bacillati</taxon>
        <taxon>Cyanobacteriota</taxon>
        <taxon>Cyanophyceae</taxon>
        <taxon>Oscillatoriophycideae</taxon>
        <taxon>Aerosakkonematales</taxon>
        <taxon>Aerosakkonemataceae</taxon>
        <taxon>Microseira</taxon>
    </lineage>
</organism>
<name>A0AAV3WJ07_9CYAN</name>
<evidence type="ECO:0000313" key="1">
    <source>
        <dbReference type="EMBL" id="GET39804.1"/>
    </source>
</evidence>
<sequence>MLIIRPRYPDLTPDEVNLGLLNRAAQTRSLPISSIAYAQTVSFSLPVQLNVELVVELTFSQSSNFIFGIDEN</sequence>
<dbReference type="EMBL" id="BLAY01000075">
    <property type="protein sequence ID" value="GET39804.1"/>
    <property type="molecule type" value="Genomic_DNA"/>
</dbReference>
<protein>
    <submittedName>
        <fullName evidence="1">Uncharacterized protein</fullName>
    </submittedName>
</protein>
<dbReference type="RefSeq" id="WP_226585390.1">
    <property type="nucleotide sequence ID" value="NZ_BLAY01000075.1"/>
</dbReference>
<proteinExistence type="predicted"/>
<reference evidence="1" key="1">
    <citation type="submission" date="2019-10" db="EMBL/GenBank/DDBJ databases">
        <title>Draft genome sequece of Microseira wollei NIES-4236.</title>
        <authorList>
            <person name="Yamaguchi H."/>
            <person name="Suzuki S."/>
            <person name="Kawachi M."/>
        </authorList>
    </citation>
    <scope>NUCLEOTIDE SEQUENCE</scope>
    <source>
        <strain evidence="1">NIES-4236</strain>
    </source>
</reference>
<gene>
    <name evidence="1" type="ORF">MiSe_45760</name>
</gene>
<accession>A0AAV3WJ07</accession>
<keyword evidence="2" id="KW-1185">Reference proteome</keyword>